<dbReference type="Gene3D" id="2.115.10.20">
    <property type="entry name" value="Glycosyl hydrolase domain, family 43"/>
    <property type="match status" value="1"/>
</dbReference>
<proteinExistence type="inferred from homology"/>
<evidence type="ECO:0000256" key="3">
    <source>
        <dbReference type="ARBA" id="ARBA00022801"/>
    </source>
</evidence>
<dbReference type="PANTHER" id="PTHR43772:SF2">
    <property type="entry name" value="PUTATIVE (AFU_ORTHOLOGUE AFUA_2G04480)-RELATED"/>
    <property type="match status" value="1"/>
</dbReference>
<organism evidence="7 8">
    <name type="scientific">Gilvimarinus japonicus</name>
    <dbReference type="NCBI Taxonomy" id="1796469"/>
    <lineage>
        <taxon>Bacteria</taxon>
        <taxon>Pseudomonadati</taxon>
        <taxon>Pseudomonadota</taxon>
        <taxon>Gammaproteobacteria</taxon>
        <taxon>Cellvibrionales</taxon>
        <taxon>Cellvibrionaceae</taxon>
        <taxon>Gilvimarinus</taxon>
    </lineage>
</organism>
<dbReference type="PANTHER" id="PTHR43772">
    <property type="entry name" value="ENDO-1,4-BETA-XYLANASE"/>
    <property type="match status" value="1"/>
</dbReference>
<protein>
    <submittedName>
        <fullName evidence="7">Glycoside hydrolase family 43 protein</fullName>
    </submittedName>
</protein>
<dbReference type="CDD" id="cd18619">
    <property type="entry name" value="GH43_CoXyl43_like"/>
    <property type="match status" value="1"/>
</dbReference>
<evidence type="ECO:0000256" key="5">
    <source>
        <dbReference type="ARBA" id="ARBA00023295"/>
    </source>
</evidence>
<evidence type="ECO:0000256" key="6">
    <source>
        <dbReference type="RuleBase" id="RU361187"/>
    </source>
</evidence>
<dbReference type="GO" id="GO:0016787">
    <property type="term" value="F:hydrolase activity"/>
    <property type="evidence" value="ECO:0007669"/>
    <property type="project" value="UniProtKB-KW"/>
</dbReference>
<accession>A0ABV7HPI6</accession>
<gene>
    <name evidence="7" type="ORF">ACFOEB_11090</name>
</gene>
<dbReference type="SUPFAM" id="SSF75005">
    <property type="entry name" value="Arabinanase/levansucrase/invertase"/>
    <property type="match status" value="1"/>
</dbReference>
<dbReference type="Pfam" id="PF04616">
    <property type="entry name" value="Glyco_hydro_43"/>
    <property type="match status" value="1"/>
</dbReference>
<keyword evidence="3 6" id="KW-0378">Hydrolase</keyword>
<evidence type="ECO:0000256" key="2">
    <source>
        <dbReference type="ARBA" id="ARBA00022651"/>
    </source>
</evidence>
<keyword evidence="2" id="KW-0624">Polysaccharide degradation</keyword>
<evidence type="ECO:0000313" key="8">
    <source>
        <dbReference type="Proteomes" id="UP001595548"/>
    </source>
</evidence>
<dbReference type="InterPro" id="IPR052176">
    <property type="entry name" value="Glycosyl_Hydrlase_43_Enz"/>
</dbReference>
<evidence type="ECO:0000256" key="1">
    <source>
        <dbReference type="ARBA" id="ARBA00009865"/>
    </source>
</evidence>
<reference evidence="8" key="1">
    <citation type="journal article" date="2019" name="Int. J. Syst. Evol. Microbiol.">
        <title>The Global Catalogue of Microorganisms (GCM) 10K type strain sequencing project: providing services to taxonomists for standard genome sequencing and annotation.</title>
        <authorList>
            <consortium name="The Broad Institute Genomics Platform"/>
            <consortium name="The Broad Institute Genome Sequencing Center for Infectious Disease"/>
            <person name="Wu L."/>
            <person name="Ma J."/>
        </authorList>
    </citation>
    <scope>NUCLEOTIDE SEQUENCE [LARGE SCALE GENOMIC DNA]</scope>
    <source>
        <strain evidence="8">KCTC 52141</strain>
    </source>
</reference>
<dbReference type="RefSeq" id="WP_382416940.1">
    <property type="nucleotide sequence ID" value="NZ_AP031500.1"/>
</dbReference>
<dbReference type="InterPro" id="IPR023296">
    <property type="entry name" value="Glyco_hydro_beta-prop_sf"/>
</dbReference>
<dbReference type="EMBL" id="JBHRTL010000007">
    <property type="protein sequence ID" value="MFC3155745.1"/>
    <property type="molecule type" value="Genomic_DNA"/>
</dbReference>
<evidence type="ECO:0000256" key="4">
    <source>
        <dbReference type="ARBA" id="ARBA00023277"/>
    </source>
</evidence>
<comment type="similarity">
    <text evidence="1 6">Belongs to the glycosyl hydrolase 43 family.</text>
</comment>
<keyword evidence="8" id="KW-1185">Reference proteome</keyword>
<sequence length="328" mass="36824">MAAEREYVSQPLVSDIYTADPSAHVWNDTLYIYPSHDIETEIPMDDTGAHFAMRDYHVLSLTEAGGEVKDSGVVLDVDDVPWAEKQMWAPDAAKKGDKYYLYFPAKDYDGIFHIGVAVSDSPTGPFTAEPKPIEGSYSMDPTVYEDTDGEYYMYFGGIWGGQLQRWTSGEYIAEDSYPADDEPAVAPLIAKMGDDMVSFAEEPKEIMLLNSDGTPIKHGDNEKRFFEAAWVHKYNDTYYFSYSTGDTHNIAYATGDSPYGPFTYQGVVLEPVLGWTNHHSIAEFNGQWYVFYHDTQLSGGQTHLRNVKMMPIHHNADGTIETVNAFAD</sequence>
<evidence type="ECO:0000313" key="7">
    <source>
        <dbReference type="EMBL" id="MFC3155745.1"/>
    </source>
</evidence>
<name>A0ABV7HPI6_9GAMM</name>
<keyword evidence="4" id="KW-0119">Carbohydrate metabolism</keyword>
<dbReference type="InterPro" id="IPR006710">
    <property type="entry name" value="Glyco_hydro_43"/>
</dbReference>
<dbReference type="Proteomes" id="UP001595548">
    <property type="component" value="Unassembled WGS sequence"/>
</dbReference>
<comment type="caution">
    <text evidence="7">The sequence shown here is derived from an EMBL/GenBank/DDBJ whole genome shotgun (WGS) entry which is preliminary data.</text>
</comment>
<keyword evidence="5 6" id="KW-0326">Glycosidase</keyword>
<keyword evidence="2" id="KW-0858">Xylan degradation</keyword>